<reference evidence="2 3" key="1">
    <citation type="journal article" date="2018" name="Elife">
        <title>Discovery and characterization of a prevalent human gut bacterial enzyme sufficient for the inactivation of a family of plant toxins.</title>
        <authorList>
            <person name="Koppel N."/>
            <person name="Bisanz J.E."/>
            <person name="Pandelia M.E."/>
            <person name="Turnbaugh P.J."/>
            <person name="Balskus E.P."/>
        </authorList>
    </citation>
    <scope>NUCLEOTIDE SEQUENCE [LARGE SCALE GENOMIC DNA]</scope>
    <source>
        <strain evidence="2 3">DSM 16107</strain>
    </source>
</reference>
<evidence type="ECO:0000313" key="2">
    <source>
        <dbReference type="EMBL" id="RDB70740.1"/>
    </source>
</evidence>
<dbReference type="Pfam" id="PF12682">
    <property type="entry name" value="Flavodoxin_4"/>
    <property type="match status" value="1"/>
</dbReference>
<evidence type="ECO:0000313" key="3">
    <source>
        <dbReference type="Proteomes" id="UP000253817"/>
    </source>
</evidence>
<proteinExistence type="predicted"/>
<dbReference type="InterPro" id="IPR008254">
    <property type="entry name" value="Flavodoxin/NO_synth"/>
</dbReference>
<accession>A0ABX9HM14</accession>
<evidence type="ECO:0000259" key="1">
    <source>
        <dbReference type="Pfam" id="PF12682"/>
    </source>
</evidence>
<comment type="caution">
    <text evidence="2">The sequence shown here is derived from an EMBL/GenBank/DDBJ whole genome shotgun (WGS) entry which is preliminary data.</text>
</comment>
<dbReference type="PANTHER" id="PTHR39201">
    <property type="entry name" value="EXPORTED PROTEIN-RELATED"/>
    <property type="match status" value="1"/>
</dbReference>
<dbReference type="InterPro" id="IPR006311">
    <property type="entry name" value="TAT_signal"/>
</dbReference>
<keyword evidence="3" id="KW-1185">Reference proteome</keyword>
<dbReference type="RefSeq" id="WP_114545290.1">
    <property type="nucleotide sequence ID" value="NZ_PPTT01000004.1"/>
</dbReference>
<dbReference type="Proteomes" id="UP000253817">
    <property type="component" value="Unassembled WGS sequence"/>
</dbReference>
<feature type="domain" description="Flavodoxin-like" evidence="1">
    <location>
        <begin position="70"/>
        <end position="213"/>
    </location>
</feature>
<organism evidence="2 3">
    <name type="scientific">Eggerthella sinensis</name>
    <dbReference type="NCBI Taxonomy" id="242230"/>
    <lineage>
        <taxon>Bacteria</taxon>
        <taxon>Bacillati</taxon>
        <taxon>Actinomycetota</taxon>
        <taxon>Coriobacteriia</taxon>
        <taxon>Eggerthellales</taxon>
        <taxon>Eggerthellaceae</taxon>
        <taxon>Eggerthella</taxon>
    </lineage>
</organism>
<name>A0ABX9HM14_9ACTN</name>
<dbReference type="SUPFAM" id="SSF52218">
    <property type="entry name" value="Flavoproteins"/>
    <property type="match status" value="1"/>
</dbReference>
<dbReference type="InterPro" id="IPR029039">
    <property type="entry name" value="Flavoprotein-like_sf"/>
</dbReference>
<gene>
    <name evidence="2" type="ORF">C1876_03250</name>
</gene>
<dbReference type="PANTHER" id="PTHR39201:SF1">
    <property type="entry name" value="FLAVODOXIN-LIKE DOMAIN-CONTAINING PROTEIN"/>
    <property type="match status" value="1"/>
</dbReference>
<protein>
    <recommendedName>
        <fullName evidence="1">Flavodoxin-like domain-containing protein</fullName>
    </recommendedName>
</protein>
<dbReference type="EMBL" id="PPTT01000004">
    <property type="protein sequence ID" value="RDB70740.1"/>
    <property type="molecule type" value="Genomic_DNA"/>
</dbReference>
<dbReference type="PROSITE" id="PS51318">
    <property type="entry name" value="TAT"/>
    <property type="match status" value="1"/>
</dbReference>
<sequence length="225" mass="23771">MSAGRGANPALMDRRRFVGLAATAGAAAMAGALLGGCAGEEEHAPEWAVPEEEAAAMAAPSPAAPEASATLVAVFSRTGHTLQVAERIHELVESDFFRIEPAAAYPEDYDEMLETAQREQDDDARPALASAVENWDDYDTVYLGHPIWWAHVPQIMKSFVEQHDLAGKTVVPFATSGGSSIAGALPDLEALCPGATFAEGLTLDGDAVDAQLDRVDAWLANANLR</sequence>
<dbReference type="Gene3D" id="3.40.50.360">
    <property type="match status" value="1"/>
</dbReference>